<keyword evidence="1" id="KW-0812">Transmembrane</keyword>
<evidence type="ECO:0000256" key="1">
    <source>
        <dbReference type="SAM" id="Phobius"/>
    </source>
</evidence>
<feature type="transmembrane region" description="Helical" evidence="1">
    <location>
        <begin position="171"/>
        <end position="190"/>
    </location>
</feature>
<keyword evidence="3" id="KW-1185">Reference proteome</keyword>
<dbReference type="RefSeq" id="XP_040761589.1">
    <property type="nucleotide sequence ID" value="XM_040904777.1"/>
</dbReference>
<evidence type="ECO:0008006" key="4">
    <source>
        <dbReference type="Google" id="ProtNLM"/>
    </source>
</evidence>
<dbReference type="Proteomes" id="UP000076871">
    <property type="component" value="Unassembled WGS sequence"/>
</dbReference>
<accession>A0A165CZW2</accession>
<keyword evidence="1" id="KW-1133">Transmembrane helix</keyword>
<gene>
    <name evidence="2" type="ORF">LAESUDRAFT_659020</name>
</gene>
<dbReference type="InParanoid" id="A0A165CZW2"/>
<proteinExistence type="predicted"/>
<evidence type="ECO:0000313" key="3">
    <source>
        <dbReference type="Proteomes" id="UP000076871"/>
    </source>
</evidence>
<keyword evidence="1" id="KW-0472">Membrane</keyword>
<organism evidence="2 3">
    <name type="scientific">Laetiporus sulphureus 93-53</name>
    <dbReference type="NCBI Taxonomy" id="1314785"/>
    <lineage>
        <taxon>Eukaryota</taxon>
        <taxon>Fungi</taxon>
        <taxon>Dikarya</taxon>
        <taxon>Basidiomycota</taxon>
        <taxon>Agaricomycotina</taxon>
        <taxon>Agaricomycetes</taxon>
        <taxon>Polyporales</taxon>
        <taxon>Laetiporus</taxon>
    </lineage>
</organism>
<dbReference type="GeneID" id="63821807"/>
<dbReference type="EMBL" id="KV427641">
    <property type="protein sequence ID" value="KZT03849.1"/>
    <property type="molecule type" value="Genomic_DNA"/>
</dbReference>
<feature type="non-terminal residue" evidence="2">
    <location>
        <position position="1"/>
    </location>
</feature>
<dbReference type="AlphaFoldDB" id="A0A165CZW2"/>
<evidence type="ECO:0000313" key="2">
    <source>
        <dbReference type="EMBL" id="KZT03849.1"/>
    </source>
</evidence>
<name>A0A165CZW2_9APHY</name>
<reference evidence="2 3" key="1">
    <citation type="journal article" date="2016" name="Mol. Biol. Evol.">
        <title>Comparative Genomics of Early-Diverging Mushroom-Forming Fungi Provides Insights into the Origins of Lignocellulose Decay Capabilities.</title>
        <authorList>
            <person name="Nagy L.G."/>
            <person name="Riley R."/>
            <person name="Tritt A."/>
            <person name="Adam C."/>
            <person name="Daum C."/>
            <person name="Floudas D."/>
            <person name="Sun H."/>
            <person name="Yadav J.S."/>
            <person name="Pangilinan J."/>
            <person name="Larsson K.H."/>
            <person name="Matsuura K."/>
            <person name="Barry K."/>
            <person name="Labutti K."/>
            <person name="Kuo R."/>
            <person name="Ohm R.A."/>
            <person name="Bhattacharya S.S."/>
            <person name="Shirouzu T."/>
            <person name="Yoshinaga Y."/>
            <person name="Martin F.M."/>
            <person name="Grigoriev I.V."/>
            <person name="Hibbett D.S."/>
        </authorList>
    </citation>
    <scope>NUCLEOTIDE SEQUENCE [LARGE SCALE GENOMIC DNA]</scope>
    <source>
        <strain evidence="2 3">93-53</strain>
    </source>
</reference>
<sequence>WEFLCTFDFDWSLVARKRRFRWPLTFYLAGRYCLLSALIGGMNKTDSYSSKIDCQALAIFNQLTGDAAVGLASINLSLRIITIWAKNLYIVVPLVFAILGHWTLILQGTTLSAAWDTDTGCRITHANYALLAAVFIYCMVLDVLVLVLSVIKLHGRTGNSKLLAVVYRDGMIYFLAASSVNIVAVLLMCLDSHTAIRLIFNAPAAVASTV</sequence>
<protein>
    <recommendedName>
        <fullName evidence="4">G-protein coupled receptors family 1 profile domain-containing protein</fullName>
    </recommendedName>
</protein>
<feature type="transmembrane region" description="Helical" evidence="1">
    <location>
        <begin position="20"/>
        <end position="42"/>
    </location>
</feature>
<dbReference type="STRING" id="1314785.A0A165CZW2"/>
<feature type="transmembrane region" description="Helical" evidence="1">
    <location>
        <begin position="127"/>
        <end position="151"/>
    </location>
</feature>
<feature type="transmembrane region" description="Helical" evidence="1">
    <location>
        <begin position="90"/>
        <end position="115"/>
    </location>
</feature>
<dbReference type="OrthoDB" id="3197626at2759"/>